<name>A0ABV0TE64_9TELE</name>
<organism evidence="1 2">
    <name type="scientific">Ilyodon furcidens</name>
    <name type="common">goldbreast splitfin</name>
    <dbReference type="NCBI Taxonomy" id="33524"/>
    <lineage>
        <taxon>Eukaryota</taxon>
        <taxon>Metazoa</taxon>
        <taxon>Chordata</taxon>
        <taxon>Craniata</taxon>
        <taxon>Vertebrata</taxon>
        <taxon>Euteleostomi</taxon>
        <taxon>Actinopterygii</taxon>
        <taxon>Neopterygii</taxon>
        <taxon>Teleostei</taxon>
        <taxon>Neoteleostei</taxon>
        <taxon>Acanthomorphata</taxon>
        <taxon>Ovalentaria</taxon>
        <taxon>Atherinomorphae</taxon>
        <taxon>Cyprinodontiformes</taxon>
        <taxon>Goodeidae</taxon>
        <taxon>Ilyodon</taxon>
    </lineage>
</organism>
<dbReference type="Proteomes" id="UP001482620">
    <property type="component" value="Unassembled WGS sequence"/>
</dbReference>
<protein>
    <submittedName>
        <fullName evidence="1">Uncharacterized protein</fullName>
    </submittedName>
</protein>
<reference evidence="1 2" key="1">
    <citation type="submission" date="2021-06" db="EMBL/GenBank/DDBJ databases">
        <authorList>
            <person name="Palmer J.M."/>
        </authorList>
    </citation>
    <scope>NUCLEOTIDE SEQUENCE [LARGE SCALE GENOMIC DNA]</scope>
    <source>
        <strain evidence="2">if_2019</strain>
        <tissue evidence="1">Muscle</tissue>
    </source>
</reference>
<sequence length="63" mass="7604">EEEHLHRASDLIDLLEVYKVGRSDRYEGSNLANQLIPTFSAKIRRGESSEYWEWHWREQEDEV</sequence>
<feature type="non-terminal residue" evidence="1">
    <location>
        <position position="63"/>
    </location>
</feature>
<evidence type="ECO:0000313" key="2">
    <source>
        <dbReference type="Proteomes" id="UP001482620"/>
    </source>
</evidence>
<evidence type="ECO:0000313" key="1">
    <source>
        <dbReference type="EMBL" id="MEQ2229807.1"/>
    </source>
</evidence>
<keyword evidence="2" id="KW-1185">Reference proteome</keyword>
<feature type="non-terminal residue" evidence="1">
    <location>
        <position position="1"/>
    </location>
</feature>
<gene>
    <name evidence="1" type="ORF">ILYODFUR_022650</name>
</gene>
<proteinExistence type="predicted"/>
<comment type="caution">
    <text evidence="1">The sequence shown here is derived from an EMBL/GenBank/DDBJ whole genome shotgun (WGS) entry which is preliminary data.</text>
</comment>
<accession>A0ABV0TE64</accession>
<dbReference type="EMBL" id="JAHRIQ010025684">
    <property type="protein sequence ID" value="MEQ2229807.1"/>
    <property type="molecule type" value="Genomic_DNA"/>
</dbReference>